<dbReference type="OrthoDB" id="334123at2"/>
<dbReference type="AlphaFoldDB" id="A0A4V3JXA3"/>
<dbReference type="Proteomes" id="UP000298264">
    <property type="component" value="Unassembled WGS sequence"/>
</dbReference>
<evidence type="ECO:0008006" key="4">
    <source>
        <dbReference type="Google" id="ProtNLM"/>
    </source>
</evidence>
<accession>A0A4V3JXA3</accession>
<evidence type="ECO:0000256" key="1">
    <source>
        <dbReference type="SAM" id="SignalP"/>
    </source>
</evidence>
<keyword evidence="1" id="KW-0732">Signal</keyword>
<evidence type="ECO:0000313" key="3">
    <source>
        <dbReference type="Proteomes" id="UP000298264"/>
    </source>
</evidence>
<dbReference type="RefSeq" id="WP_135764645.1">
    <property type="nucleotide sequence ID" value="NZ_RQHV01000050.1"/>
</dbReference>
<proteinExistence type="predicted"/>
<sequence>MKKIKFLFLLLPILHFTPLLAQAGKVEGNAVRLKLALLSGFYNSDWENRNQGFQLFYNRVLEDNWKDKNKAYGGKLGVDYYAPLKNTTFSHLLFGASYSTINGGFPMARYGTGELQTGKYSGGYNQLELTFGTVINAYEGLRVIPKFVHRSLTQNLKNKVDTYYFTDTNLGLLNGTETYKSNAALGYLGLGLEYDITPTLTVYFDSLLFSNFLIQSNGKYQVDGNAQGFLLSNSSTVSMTRLDHSQGNYKVSGNRFLLGFNLKITDSFRFFIATEKDTIVTEISNPIGSNVLALLSLSTRPTFAVQGDAINKTVYEMLLYSGKQRIESTTLQLGVAKDINF</sequence>
<feature type="chain" id="PRO_5020655971" description="Porin" evidence="1">
    <location>
        <begin position="22"/>
        <end position="341"/>
    </location>
</feature>
<name>A0A4V3JXA3_9LEPT</name>
<reference evidence="2" key="1">
    <citation type="journal article" date="2019" name="PLoS Negl. Trop. Dis.">
        <title>Revisiting the worldwide diversity of Leptospira species in the environment.</title>
        <authorList>
            <person name="Vincent A.T."/>
            <person name="Schiettekatte O."/>
            <person name="Bourhy P."/>
            <person name="Veyrier F.J."/>
            <person name="Picardeau M."/>
        </authorList>
    </citation>
    <scope>NUCLEOTIDE SEQUENCE [LARGE SCALE GENOMIC DNA]</scope>
    <source>
        <strain evidence="2">201400974</strain>
    </source>
</reference>
<organism evidence="2 3">
    <name type="scientific">Leptospira ilyithenensis</name>
    <dbReference type="NCBI Taxonomy" id="2484901"/>
    <lineage>
        <taxon>Bacteria</taxon>
        <taxon>Pseudomonadati</taxon>
        <taxon>Spirochaetota</taxon>
        <taxon>Spirochaetia</taxon>
        <taxon>Leptospirales</taxon>
        <taxon>Leptospiraceae</taxon>
        <taxon>Leptospira</taxon>
    </lineage>
</organism>
<comment type="caution">
    <text evidence="2">The sequence shown here is derived from an EMBL/GenBank/DDBJ whole genome shotgun (WGS) entry which is preliminary data.</text>
</comment>
<gene>
    <name evidence="2" type="ORF">EHS11_12005</name>
</gene>
<protein>
    <recommendedName>
        <fullName evidence="4">Porin</fullName>
    </recommendedName>
</protein>
<evidence type="ECO:0000313" key="2">
    <source>
        <dbReference type="EMBL" id="TGN09794.1"/>
    </source>
</evidence>
<keyword evidence="3" id="KW-1185">Reference proteome</keyword>
<feature type="signal peptide" evidence="1">
    <location>
        <begin position="1"/>
        <end position="21"/>
    </location>
</feature>
<dbReference type="EMBL" id="RQHV01000050">
    <property type="protein sequence ID" value="TGN09794.1"/>
    <property type="molecule type" value="Genomic_DNA"/>
</dbReference>